<evidence type="ECO:0000313" key="4">
    <source>
        <dbReference type="EMBL" id="CAF1103355.1"/>
    </source>
</evidence>
<reference evidence="4" key="1">
    <citation type="submission" date="2021-02" db="EMBL/GenBank/DDBJ databases">
        <authorList>
            <person name="Nowell W R."/>
        </authorList>
    </citation>
    <scope>NUCLEOTIDE SEQUENCE</scope>
</reference>
<dbReference type="OrthoDB" id="10061427at2759"/>
<evidence type="ECO:0000313" key="5">
    <source>
        <dbReference type="EMBL" id="CAF1161495.1"/>
    </source>
</evidence>
<dbReference type="Proteomes" id="UP000663870">
    <property type="component" value="Unassembled WGS sequence"/>
</dbReference>
<evidence type="ECO:0000313" key="2">
    <source>
        <dbReference type="EMBL" id="CAF1036014.1"/>
    </source>
</evidence>
<name>A0A814P5X1_9BILA</name>
<feature type="region of interest" description="Disordered" evidence="1">
    <location>
        <begin position="101"/>
        <end position="121"/>
    </location>
</feature>
<sequence length="121" mass="14329">MGVLIEQNSALRQQNSHLFEELDTLRLEIAQQQINYDQLIQKTLCNLSTTNHELANQLNHCQQESNNLQKEYNHVTQTLNNLQKEYDDIKKQLNNLQKENDHMKKQLNNLQKQNDRDTEGK</sequence>
<dbReference type="Gene3D" id="1.10.287.1490">
    <property type="match status" value="1"/>
</dbReference>
<organism evidence="4 9">
    <name type="scientific">Rotaria sordida</name>
    <dbReference type="NCBI Taxonomy" id="392033"/>
    <lineage>
        <taxon>Eukaryota</taxon>
        <taxon>Metazoa</taxon>
        <taxon>Spiralia</taxon>
        <taxon>Gnathifera</taxon>
        <taxon>Rotifera</taxon>
        <taxon>Eurotatoria</taxon>
        <taxon>Bdelloidea</taxon>
        <taxon>Philodinida</taxon>
        <taxon>Philodinidae</taxon>
        <taxon>Rotaria</taxon>
    </lineage>
</organism>
<evidence type="ECO:0000313" key="10">
    <source>
        <dbReference type="Proteomes" id="UP000663870"/>
    </source>
</evidence>
<evidence type="ECO:0000313" key="6">
    <source>
        <dbReference type="EMBL" id="CAF1388761.1"/>
    </source>
</evidence>
<keyword evidence="10" id="KW-1185">Reference proteome</keyword>
<dbReference type="Proteomes" id="UP000663882">
    <property type="component" value="Unassembled WGS sequence"/>
</dbReference>
<comment type="caution">
    <text evidence="4">The sequence shown here is derived from an EMBL/GenBank/DDBJ whole genome shotgun (WGS) entry which is preliminary data.</text>
</comment>
<dbReference type="EMBL" id="CAJNOU010000572">
    <property type="protein sequence ID" value="CAF1036014.1"/>
    <property type="molecule type" value="Genomic_DNA"/>
</dbReference>
<dbReference type="EMBL" id="CAJOAX010003692">
    <property type="protein sequence ID" value="CAF3867915.1"/>
    <property type="molecule type" value="Genomic_DNA"/>
</dbReference>
<dbReference type="Proteomes" id="UP000663889">
    <property type="component" value="Unassembled WGS sequence"/>
</dbReference>
<dbReference type="EMBL" id="CAJNOH010000999">
    <property type="protein sequence ID" value="CAF1161495.1"/>
    <property type="molecule type" value="Genomic_DNA"/>
</dbReference>
<dbReference type="Proteomes" id="UP000663854">
    <property type="component" value="Unassembled WGS sequence"/>
</dbReference>
<dbReference type="EMBL" id="CAJNOT010000891">
    <property type="protein sequence ID" value="CAF1103355.1"/>
    <property type="molecule type" value="Genomic_DNA"/>
</dbReference>
<accession>A0A814P5X1</accession>
<evidence type="ECO:0000313" key="3">
    <source>
        <dbReference type="EMBL" id="CAF1063285.1"/>
    </source>
</evidence>
<dbReference type="EMBL" id="CAJNOL010001599">
    <property type="protein sequence ID" value="CAF1388761.1"/>
    <property type="molecule type" value="Genomic_DNA"/>
</dbReference>
<evidence type="ECO:0000313" key="9">
    <source>
        <dbReference type="Proteomes" id="UP000663864"/>
    </source>
</evidence>
<protein>
    <submittedName>
        <fullName evidence="4">Uncharacterized protein</fullName>
    </submittedName>
</protein>
<evidence type="ECO:0000313" key="7">
    <source>
        <dbReference type="EMBL" id="CAF3867915.1"/>
    </source>
</evidence>
<dbReference type="EMBL" id="CAJOBE010014808">
    <property type="protein sequence ID" value="CAF4182619.1"/>
    <property type="molecule type" value="Genomic_DNA"/>
</dbReference>
<proteinExistence type="predicted"/>
<dbReference type="Proteomes" id="UP000663823">
    <property type="component" value="Unassembled WGS sequence"/>
</dbReference>
<evidence type="ECO:0000313" key="8">
    <source>
        <dbReference type="EMBL" id="CAF4182619.1"/>
    </source>
</evidence>
<dbReference type="Proteomes" id="UP000663874">
    <property type="component" value="Unassembled WGS sequence"/>
</dbReference>
<dbReference type="Proteomes" id="UP000663864">
    <property type="component" value="Unassembled WGS sequence"/>
</dbReference>
<evidence type="ECO:0000256" key="1">
    <source>
        <dbReference type="SAM" id="MobiDB-lite"/>
    </source>
</evidence>
<dbReference type="AlphaFoldDB" id="A0A814P5X1"/>
<gene>
    <name evidence="8" type="ORF">FNK824_LOCUS35306</name>
    <name evidence="6" type="ORF">JXQ802_LOCUS34085</name>
    <name evidence="7" type="ORF">OTI717_LOCUS22058</name>
    <name evidence="5" type="ORF">PYM288_LOCUS22770</name>
    <name evidence="3" type="ORF">RFH988_LOCUS17373</name>
    <name evidence="2" type="ORF">SEV965_LOCUS12567</name>
    <name evidence="4" type="ORF">ZHD862_LOCUS17719</name>
</gene>
<dbReference type="EMBL" id="CAJNOO010000926">
    <property type="protein sequence ID" value="CAF1063285.1"/>
    <property type="molecule type" value="Genomic_DNA"/>
</dbReference>